<organism evidence="2 3">
    <name type="scientific">Coleophoma crateriformis</name>
    <dbReference type="NCBI Taxonomy" id="565419"/>
    <lineage>
        <taxon>Eukaryota</taxon>
        <taxon>Fungi</taxon>
        <taxon>Dikarya</taxon>
        <taxon>Ascomycota</taxon>
        <taxon>Pezizomycotina</taxon>
        <taxon>Leotiomycetes</taxon>
        <taxon>Helotiales</taxon>
        <taxon>Dermateaceae</taxon>
        <taxon>Coleophoma</taxon>
    </lineage>
</organism>
<keyword evidence="3" id="KW-1185">Reference proteome</keyword>
<gene>
    <name evidence="2" type="ORF">BP5796_07922</name>
</gene>
<reference evidence="2 3" key="1">
    <citation type="journal article" date="2018" name="IMA Fungus">
        <title>IMA Genome-F 9: Draft genome sequence of Annulohypoxylon stygium, Aspergillus mulundensis, Berkeleyomyces basicola (syn. Thielaviopsis basicola), Ceratocystis smalleyi, two Cercospora beticola strains, Coleophoma cylindrospora, Fusarium fracticaudum, Phialophora cf. hyalina, and Morchella septimelata.</title>
        <authorList>
            <person name="Wingfield B.D."/>
            <person name="Bills G.F."/>
            <person name="Dong Y."/>
            <person name="Huang W."/>
            <person name="Nel W.J."/>
            <person name="Swalarsk-Parry B.S."/>
            <person name="Vaghefi N."/>
            <person name="Wilken P.M."/>
            <person name="An Z."/>
            <person name="de Beer Z.W."/>
            <person name="De Vos L."/>
            <person name="Chen L."/>
            <person name="Duong T.A."/>
            <person name="Gao Y."/>
            <person name="Hammerbacher A."/>
            <person name="Kikkert J.R."/>
            <person name="Li Y."/>
            <person name="Li H."/>
            <person name="Li K."/>
            <person name="Li Q."/>
            <person name="Liu X."/>
            <person name="Ma X."/>
            <person name="Naidoo K."/>
            <person name="Pethybridge S.J."/>
            <person name="Sun J."/>
            <person name="Steenkamp E.T."/>
            <person name="van der Nest M.A."/>
            <person name="van Wyk S."/>
            <person name="Wingfield M.J."/>
            <person name="Xiong C."/>
            <person name="Yue Q."/>
            <person name="Zhang X."/>
        </authorList>
    </citation>
    <scope>NUCLEOTIDE SEQUENCE [LARGE SCALE GENOMIC DNA]</scope>
    <source>
        <strain evidence="2 3">BP5796</strain>
    </source>
</reference>
<comment type="caution">
    <text evidence="2">The sequence shown here is derived from an EMBL/GenBank/DDBJ whole genome shotgun (WGS) entry which is preliminary data.</text>
</comment>
<proteinExistence type="predicted"/>
<dbReference type="Proteomes" id="UP000256328">
    <property type="component" value="Unassembled WGS sequence"/>
</dbReference>
<dbReference type="EMBL" id="PDLN01000011">
    <property type="protein sequence ID" value="RDW71888.1"/>
    <property type="molecule type" value="Genomic_DNA"/>
</dbReference>
<dbReference type="AlphaFoldDB" id="A0A3D8RD88"/>
<evidence type="ECO:0000313" key="3">
    <source>
        <dbReference type="Proteomes" id="UP000256328"/>
    </source>
</evidence>
<name>A0A3D8RD88_9HELO</name>
<evidence type="ECO:0000313" key="2">
    <source>
        <dbReference type="EMBL" id="RDW71888.1"/>
    </source>
</evidence>
<sequence>MRGGEDGGRKTPLKNPAVTGPTGVRAIKNKQNWCSDVVQLKLWTVDESEHDRYGDFHRTIFCALLSLPPVHPSLWLWALIVFRAVGSMDQSKTDSSNLTARLAHHTSPILITATAQISTTGRDGNPTLLAS</sequence>
<protein>
    <submittedName>
        <fullName evidence="2">Uncharacterized protein</fullName>
    </submittedName>
</protein>
<accession>A0A3D8RD88</accession>
<feature type="region of interest" description="Disordered" evidence="1">
    <location>
        <begin position="1"/>
        <end position="22"/>
    </location>
</feature>
<evidence type="ECO:0000256" key="1">
    <source>
        <dbReference type="SAM" id="MobiDB-lite"/>
    </source>
</evidence>